<dbReference type="InterPro" id="IPR036291">
    <property type="entry name" value="NAD(P)-bd_dom_sf"/>
</dbReference>
<evidence type="ECO:0000313" key="3">
    <source>
        <dbReference type="Proteomes" id="UP001212152"/>
    </source>
</evidence>
<dbReference type="GO" id="GO:0016491">
    <property type="term" value="F:oxidoreductase activity"/>
    <property type="evidence" value="ECO:0007669"/>
    <property type="project" value="UniProtKB-KW"/>
</dbReference>
<dbReference type="SUPFAM" id="SSF51735">
    <property type="entry name" value="NAD(P)-binding Rossmann-fold domains"/>
    <property type="match status" value="1"/>
</dbReference>
<dbReference type="Gene3D" id="3.40.50.720">
    <property type="entry name" value="NAD(P)-binding Rossmann-like Domain"/>
    <property type="match status" value="1"/>
</dbReference>
<gene>
    <name evidence="2" type="ORF">HDU87_000381</name>
</gene>
<evidence type="ECO:0000256" key="1">
    <source>
        <dbReference type="ARBA" id="ARBA00023002"/>
    </source>
</evidence>
<name>A0AAD5XT55_9FUNG</name>
<dbReference type="AlphaFoldDB" id="A0AAD5XT55"/>
<dbReference type="PRINTS" id="PR00081">
    <property type="entry name" value="GDHRDH"/>
</dbReference>
<dbReference type="EMBL" id="JADGJQ010000010">
    <property type="protein sequence ID" value="KAJ3182041.1"/>
    <property type="molecule type" value="Genomic_DNA"/>
</dbReference>
<dbReference type="Pfam" id="PF00106">
    <property type="entry name" value="adh_short"/>
    <property type="match status" value="1"/>
</dbReference>
<comment type="caution">
    <text evidence="2">The sequence shown here is derived from an EMBL/GenBank/DDBJ whole genome shotgun (WGS) entry which is preliminary data.</text>
</comment>
<evidence type="ECO:0008006" key="4">
    <source>
        <dbReference type="Google" id="ProtNLM"/>
    </source>
</evidence>
<accession>A0AAD5XT55</accession>
<reference evidence="2" key="1">
    <citation type="submission" date="2020-05" db="EMBL/GenBank/DDBJ databases">
        <title>Phylogenomic resolution of chytrid fungi.</title>
        <authorList>
            <person name="Stajich J.E."/>
            <person name="Amses K."/>
            <person name="Simmons R."/>
            <person name="Seto K."/>
            <person name="Myers J."/>
            <person name="Bonds A."/>
            <person name="Quandt C.A."/>
            <person name="Barry K."/>
            <person name="Liu P."/>
            <person name="Grigoriev I."/>
            <person name="Longcore J.E."/>
            <person name="James T.Y."/>
        </authorList>
    </citation>
    <scope>NUCLEOTIDE SEQUENCE</scope>
    <source>
        <strain evidence="2">JEL0379</strain>
    </source>
</reference>
<dbReference type="PANTHER" id="PTHR43157">
    <property type="entry name" value="PHOSPHATIDYLINOSITOL-GLYCAN BIOSYNTHESIS CLASS F PROTEIN-RELATED"/>
    <property type="match status" value="1"/>
</dbReference>
<protein>
    <recommendedName>
        <fullName evidence="4">Short-chain dehydrogenase/reductase</fullName>
    </recommendedName>
</protein>
<keyword evidence="3" id="KW-1185">Reference proteome</keyword>
<keyword evidence="1" id="KW-0560">Oxidoreductase</keyword>
<dbReference type="Proteomes" id="UP001212152">
    <property type="component" value="Unassembled WGS sequence"/>
</dbReference>
<organism evidence="2 3">
    <name type="scientific">Geranomyces variabilis</name>
    <dbReference type="NCBI Taxonomy" id="109894"/>
    <lineage>
        <taxon>Eukaryota</taxon>
        <taxon>Fungi</taxon>
        <taxon>Fungi incertae sedis</taxon>
        <taxon>Chytridiomycota</taxon>
        <taxon>Chytridiomycota incertae sedis</taxon>
        <taxon>Chytridiomycetes</taxon>
        <taxon>Spizellomycetales</taxon>
        <taxon>Powellomycetaceae</taxon>
        <taxon>Geranomyces</taxon>
    </lineage>
</organism>
<evidence type="ECO:0000313" key="2">
    <source>
        <dbReference type="EMBL" id="KAJ3182041.1"/>
    </source>
</evidence>
<dbReference type="PANTHER" id="PTHR43157:SF31">
    <property type="entry name" value="PHOSPHATIDYLINOSITOL-GLYCAN BIOSYNTHESIS CLASS F PROTEIN"/>
    <property type="match status" value="1"/>
</dbReference>
<proteinExistence type="predicted"/>
<dbReference type="InterPro" id="IPR002347">
    <property type="entry name" value="SDR_fam"/>
</dbReference>
<sequence>MAGMLTYFPSFIYSQLFETPPVPTTDFTGQTVIVTGSNQGLGFEAARHFARLGANLILACRTVSKAEAAKADIEKTTGSKTIQVWELDLSRYDSVKAFAKRVQGLERLDAIVENAGISTMKFAEAEGNEATITTNVVSTFLLALLVLPKLRESAKKFNIVPHLTIVSSEVHFFTTFPESQADDIFAELNDPKKARMWDRYNVSKAMEVLICRELTELLASPTSSRKPFVILNFLNPGFCHSELANELGMPVKVLKALLARTTEVGSRTLVNAVEAGKDSHGMFLSNSKVTPVASWVTSEYGIKAQKKLWKQFAPILEKIQPGILVNI</sequence>